<name>A0A538S9G2_UNCEI</name>
<comment type="caution">
    <text evidence="2">The sequence shown here is derived from an EMBL/GenBank/DDBJ whole genome shotgun (WGS) entry which is preliminary data.</text>
</comment>
<accession>A0A538S9G2</accession>
<evidence type="ECO:0000313" key="2">
    <source>
        <dbReference type="EMBL" id="TMQ47976.1"/>
    </source>
</evidence>
<reference evidence="2 3" key="1">
    <citation type="journal article" date="2019" name="Nat. Microbiol.">
        <title>Mediterranean grassland soil C-N compound turnover is dependent on rainfall and depth, and is mediated by genomically divergent microorganisms.</title>
        <authorList>
            <person name="Diamond S."/>
            <person name="Andeer P.F."/>
            <person name="Li Z."/>
            <person name="Crits-Christoph A."/>
            <person name="Burstein D."/>
            <person name="Anantharaman K."/>
            <person name="Lane K.R."/>
            <person name="Thomas B.C."/>
            <person name="Pan C."/>
            <person name="Northen T.R."/>
            <person name="Banfield J.F."/>
        </authorList>
    </citation>
    <scope>NUCLEOTIDE SEQUENCE [LARGE SCALE GENOMIC DNA]</scope>
    <source>
        <strain evidence="2">WS_1</strain>
    </source>
</reference>
<evidence type="ECO:0008006" key="4">
    <source>
        <dbReference type="Google" id="ProtNLM"/>
    </source>
</evidence>
<protein>
    <recommendedName>
        <fullName evidence="4">Tetratricopeptide repeat protein</fullName>
    </recommendedName>
</protein>
<feature type="signal peptide" evidence="1">
    <location>
        <begin position="1"/>
        <end position="24"/>
    </location>
</feature>
<dbReference type="AlphaFoldDB" id="A0A538S9G2"/>
<dbReference type="Proteomes" id="UP000316292">
    <property type="component" value="Unassembled WGS sequence"/>
</dbReference>
<evidence type="ECO:0000256" key="1">
    <source>
        <dbReference type="SAM" id="SignalP"/>
    </source>
</evidence>
<dbReference type="SUPFAM" id="SSF48452">
    <property type="entry name" value="TPR-like"/>
    <property type="match status" value="1"/>
</dbReference>
<sequence>MRTHPVVCLAVAALACLLPGTGAAAPAPVDTVIVQPGIAPDASNIYRALLGNLTIRAPQDTAGVGDYRAARRLFVAGLFDSAAAEFQRFAMRFPRNLLVNDAIERILLIRENREPGNEALLLYARTLSLRESGAADSAAATAREGLARFPNARIRYHWQYLLAEVARERGDHLAAIRYALMVADSTSKSRLVPYALKLAGDEIVLMGDDPAKALRLYQALLERYPASPLAPPVRAQVMEIRRKLQL</sequence>
<keyword evidence="1" id="KW-0732">Signal</keyword>
<evidence type="ECO:0000313" key="3">
    <source>
        <dbReference type="Proteomes" id="UP000316292"/>
    </source>
</evidence>
<proteinExistence type="predicted"/>
<dbReference type="Gene3D" id="1.25.40.10">
    <property type="entry name" value="Tetratricopeptide repeat domain"/>
    <property type="match status" value="1"/>
</dbReference>
<dbReference type="EMBL" id="VBOR01000091">
    <property type="protein sequence ID" value="TMQ47976.1"/>
    <property type="molecule type" value="Genomic_DNA"/>
</dbReference>
<dbReference type="InterPro" id="IPR011990">
    <property type="entry name" value="TPR-like_helical_dom_sf"/>
</dbReference>
<dbReference type="PROSITE" id="PS51257">
    <property type="entry name" value="PROKAR_LIPOPROTEIN"/>
    <property type="match status" value="1"/>
</dbReference>
<organism evidence="2 3">
    <name type="scientific">Eiseniibacteriota bacterium</name>
    <dbReference type="NCBI Taxonomy" id="2212470"/>
    <lineage>
        <taxon>Bacteria</taxon>
        <taxon>Candidatus Eiseniibacteriota</taxon>
    </lineage>
</organism>
<gene>
    <name evidence="2" type="ORF">E6K71_08520</name>
</gene>
<feature type="chain" id="PRO_5021801708" description="Tetratricopeptide repeat protein" evidence="1">
    <location>
        <begin position="25"/>
        <end position="246"/>
    </location>
</feature>